<feature type="transmembrane region" description="Helical" evidence="9">
    <location>
        <begin position="173"/>
        <end position="195"/>
    </location>
</feature>
<proteinExistence type="inferred from homology"/>
<dbReference type="SUPFAM" id="SSF118215">
    <property type="entry name" value="Proton glutamate symport protein"/>
    <property type="match status" value="1"/>
</dbReference>
<evidence type="ECO:0000256" key="3">
    <source>
        <dbReference type="ARBA" id="ARBA00022475"/>
    </source>
</evidence>
<feature type="transmembrane region" description="Helical" evidence="9">
    <location>
        <begin position="37"/>
        <end position="59"/>
    </location>
</feature>
<dbReference type="Gene3D" id="1.10.3860.10">
    <property type="entry name" value="Sodium:dicarboxylate symporter"/>
    <property type="match status" value="1"/>
</dbReference>
<keyword evidence="6" id="KW-0029">Amino-acid transport</keyword>
<keyword evidence="4 9" id="KW-0812">Transmembrane</keyword>
<reference evidence="10" key="1">
    <citation type="submission" date="2020-12" db="EMBL/GenBank/DDBJ databases">
        <title>Taurinivorans muris gen. nov., sp. nov., fundamental and realized metabolic niche of a ubiquitous sulfidogenic bacterium in the murine intestine.</title>
        <authorList>
            <person name="Ye H."/>
            <person name="Hanson B.T."/>
            <person name="Loy A."/>
        </authorList>
    </citation>
    <scope>NUCLEOTIDE SEQUENCE</scope>
    <source>
        <strain evidence="10">LT0009</strain>
    </source>
</reference>
<feature type="transmembrane region" description="Helical" evidence="9">
    <location>
        <begin position="313"/>
        <end position="338"/>
    </location>
</feature>
<protein>
    <submittedName>
        <fullName evidence="10">Serine/threonine transporter SstT</fullName>
    </submittedName>
</protein>
<evidence type="ECO:0000256" key="2">
    <source>
        <dbReference type="ARBA" id="ARBA00022448"/>
    </source>
</evidence>
<evidence type="ECO:0000256" key="8">
    <source>
        <dbReference type="ARBA" id="ARBA00023136"/>
    </source>
</evidence>
<sequence length="403" mass="42310">MKSSLILLICIGMVLGVFLGVVAPSYAGSFSLLGDLFVGALKAIAPVLVFTLVCASVTNHEKGTETKIKPLIVLYLVSTFAAALIAVIASFMFPTTLQLQAAEAGEAVQTVSQVLKNLVVQVVTNPITALSQANYISLIFWAVAFGFGFQHCSDTTKKFIIDLGHTVSDVVRMIVRCAPFGIFGLVYTVVGEFGIDVLVGYVRVLAVLLGSMFFVAFIVNPIIVYAKLRQNPYPLIWFCIKNSGVTAFFTRSSAANIPVNMDLCRRLSLPESTYSISIPLGATINMAGAAITITVLTLAAATTLGIQVNLLDALLLSVVASLCACGASGIAGGSLMLIPLACSLFGISNDIAFQVVGVGFIIGVLQDSTETALNSSTDVVLTATAVLTPLDDVTARVHAAVEN</sequence>
<dbReference type="Proteomes" id="UP001058120">
    <property type="component" value="Chromosome"/>
</dbReference>
<accession>A0ABY5Y3P8</accession>
<keyword evidence="3" id="KW-1003">Cell membrane</keyword>
<dbReference type="PRINTS" id="PR00173">
    <property type="entry name" value="EDTRNSPORT"/>
</dbReference>
<evidence type="ECO:0000256" key="9">
    <source>
        <dbReference type="SAM" id="Phobius"/>
    </source>
</evidence>
<dbReference type="PANTHER" id="PTHR42865">
    <property type="entry name" value="PROTON/GLUTAMATE-ASPARTATE SYMPORTER"/>
    <property type="match status" value="1"/>
</dbReference>
<dbReference type="PANTHER" id="PTHR42865:SF8">
    <property type="entry name" value="SERINE_THREONINE TRANSPORTER SSTT"/>
    <property type="match status" value="1"/>
</dbReference>
<feature type="transmembrane region" description="Helical" evidence="9">
    <location>
        <begin position="71"/>
        <end position="93"/>
    </location>
</feature>
<dbReference type="InterPro" id="IPR001991">
    <property type="entry name" value="Na-dicarboxylate_symporter"/>
</dbReference>
<gene>
    <name evidence="10" type="primary">sstT</name>
    <name evidence="10" type="ORF">JBF11_10000</name>
</gene>
<keyword evidence="7 9" id="KW-1133">Transmembrane helix</keyword>
<feature type="transmembrane region" description="Helical" evidence="9">
    <location>
        <begin position="274"/>
        <end position="301"/>
    </location>
</feature>
<keyword evidence="5" id="KW-0769">Symport</keyword>
<dbReference type="InterPro" id="IPR023025">
    <property type="entry name" value="Ser_Thr_transp_SstT"/>
</dbReference>
<evidence type="ECO:0000256" key="6">
    <source>
        <dbReference type="ARBA" id="ARBA00022970"/>
    </source>
</evidence>
<evidence type="ECO:0000256" key="5">
    <source>
        <dbReference type="ARBA" id="ARBA00022847"/>
    </source>
</evidence>
<dbReference type="HAMAP" id="MF_01582">
    <property type="entry name" value="Ser_Thr_transp_SstT"/>
    <property type="match status" value="1"/>
</dbReference>
<evidence type="ECO:0000256" key="7">
    <source>
        <dbReference type="ARBA" id="ARBA00022989"/>
    </source>
</evidence>
<keyword evidence="8 9" id="KW-0472">Membrane</keyword>
<comment type="subcellular location">
    <subcellularLocation>
        <location evidence="1">Membrane</location>
        <topology evidence="1">Multi-pass membrane protein</topology>
    </subcellularLocation>
</comment>
<evidence type="ECO:0000256" key="4">
    <source>
        <dbReference type="ARBA" id="ARBA00022692"/>
    </source>
</evidence>
<feature type="transmembrane region" description="Helical" evidence="9">
    <location>
        <begin position="133"/>
        <end position="152"/>
    </location>
</feature>
<evidence type="ECO:0000313" key="11">
    <source>
        <dbReference type="Proteomes" id="UP001058120"/>
    </source>
</evidence>
<evidence type="ECO:0000313" key="10">
    <source>
        <dbReference type="EMBL" id="UWX06795.1"/>
    </source>
</evidence>
<keyword evidence="11" id="KW-1185">Reference proteome</keyword>
<organism evidence="10 11">
    <name type="scientific">Taurinivorans muris</name>
    <dbReference type="NCBI Taxonomy" id="2787751"/>
    <lineage>
        <taxon>Bacteria</taxon>
        <taxon>Pseudomonadati</taxon>
        <taxon>Thermodesulfobacteriota</taxon>
        <taxon>Desulfovibrionia</taxon>
        <taxon>Desulfovibrionales</taxon>
        <taxon>Desulfovibrionaceae</taxon>
        <taxon>Taurinivorans</taxon>
    </lineage>
</organism>
<dbReference type="NCBIfam" id="NF010151">
    <property type="entry name" value="PRK13628.1"/>
    <property type="match status" value="1"/>
</dbReference>
<evidence type="ECO:0000256" key="1">
    <source>
        <dbReference type="ARBA" id="ARBA00004141"/>
    </source>
</evidence>
<dbReference type="EMBL" id="CP065938">
    <property type="protein sequence ID" value="UWX06795.1"/>
    <property type="molecule type" value="Genomic_DNA"/>
</dbReference>
<feature type="transmembrane region" description="Helical" evidence="9">
    <location>
        <begin position="201"/>
        <end position="223"/>
    </location>
</feature>
<name>A0ABY5Y3P8_9BACT</name>
<dbReference type="Pfam" id="PF00375">
    <property type="entry name" value="SDF"/>
    <property type="match status" value="1"/>
</dbReference>
<feature type="transmembrane region" description="Helical" evidence="9">
    <location>
        <begin position="344"/>
        <end position="365"/>
    </location>
</feature>
<dbReference type="InterPro" id="IPR036458">
    <property type="entry name" value="Na:dicarbo_symporter_sf"/>
</dbReference>
<keyword evidence="2" id="KW-0813">Transport</keyword>